<evidence type="ECO:0000313" key="1">
    <source>
        <dbReference type="EMBL" id="KAG8007525.1"/>
    </source>
</evidence>
<evidence type="ECO:0000313" key="2">
    <source>
        <dbReference type="Proteomes" id="UP000805704"/>
    </source>
</evidence>
<keyword evidence="2" id="KW-1185">Reference proteome</keyword>
<dbReference type="Proteomes" id="UP000805704">
    <property type="component" value="Chromosome 2"/>
</dbReference>
<dbReference type="EMBL" id="CM024790">
    <property type="protein sequence ID" value="KAG8007525.1"/>
    <property type="molecule type" value="Genomic_DNA"/>
</dbReference>
<sequence length="1058" mass="118843">MGFCEGGDLYHRLKQQKGELLPERQVVEWFVQIAMALQYLHERNILHRDLKTQNIFLTKTNIIKVGDLGIARVLENQNDMASTLIGTPYYMSPELFSNKPYNYKSDVWALGCCVYEMSTLKHAFNAKDMNSLVYRIVEGKLPQMPSRYDPQLGELIKSMLCKRPEDRPDVKLILRQPYIKRQIAMFLEATKEKTAKSKKKAVAGCGDRRTNSSSPVVSSQPKAERSPQPEPPARVKRKEEKSQQHKLRNGVPDCTPIQAPPPPKPSSPDALKASIASLATISNINIDVQLQDDEDLIKRQVQGPQSVVSPHRAGNEPVTHKDNKGRGKPDPSRPPSPVQPPLKSVSGVGSRGGEERRTSNGLLDIHPQATPNPRETFSVCEEKMSDVDDKDDTMELLKEADMQSPKIKMGKEPDFYVSERKSAHKSTTENIGESVEVNIDDKNDTVTLLKGALPQQHTSNIQENLESTEKLLEPFPPTPEPVQEDSPPAASKPDLTPPYRTPLNVSSEPSVSQQHKGRDTRWTHGDQDKSKVVAPRPLPPPPVESTAVEVRKRGKRSTENKKASVPTTSTSASSCVNAGRRASYDVTSTKDEHYNTPVTRSVSDTITETGYKQRRSDEDECNSTSSTERSEGDGRERKTESSDMQDLVHMMTQTLRMDIGDGMSEMDKSRFGSTALPEFKLNRKYRDTLVLHGKAREEAENLSLGEIPIVNVLILVLLAVAFLIIVQRNLLNLSDFLHKEIPDAGMILPFESELSPDLRSETVRKGEEIPVLITAPEERLGAVVAAMNSVYQNSKANVVFTIVTLNDTLTFARFYLPVYIPEAERAIYLDDDVIVQGDIQDLYETNLKPGHAAAFSDDCDSASSKGIVRGAGNQNNYMGFLDFKKESIKKLGMRANTCSFNPGVIVANLTEWRNQNITRQLEHWMELNKQCVVYAGEQMDEYDVVGPFFSYYAEFVSFLRKDLYSRTLAESIVTPPLLIVFYKRHSNIDPMWHIRHLGTTGAQNRYSPQFVKAAKLLHWNGHYKPWSRTSAFTDVWDKWFVADPTGKFQPVRRHTGDN</sequence>
<name>A0ACB7EZV1_NIBAL</name>
<proteinExistence type="predicted"/>
<organism evidence="1 2">
    <name type="scientific">Nibea albiflora</name>
    <name type="common">Yellow drum</name>
    <name type="synonym">Corvina albiflora</name>
    <dbReference type="NCBI Taxonomy" id="240163"/>
    <lineage>
        <taxon>Eukaryota</taxon>
        <taxon>Metazoa</taxon>
        <taxon>Chordata</taxon>
        <taxon>Craniata</taxon>
        <taxon>Vertebrata</taxon>
        <taxon>Euteleostomi</taxon>
        <taxon>Actinopterygii</taxon>
        <taxon>Neopterygii</taxon>
        <taxon>Teleostei</taxon>
        <taxon>Neoteleostei</taxon>
        <taxon>Acanthomorphata</taxon>
        <taxon>Eupercaria</taxon>
        <taxon>Sciaenidae</taxon>
        <taxon>Nibea</taxon>
    </lineage>
</organism>
<gene>
    <name evidence="1" type="primary">GLT8D1.2</name>
    <name evidence="1" type="ORF">GBF38_013110</name>
</gene>
<comment type="caution">
    <text evidence="1">The sequence shown here is derived from an EMBL/GenBank/DDBJ whole genome shotgun (WGS) entry which is preliminary data.</text>
</comment>
<reference evidence="1" key="1">
    <citation type="submission" date="2020-04" db="EMBL/GenBank/DDBJ databases">
        <title>A chromosome-scale assembly and high-density genetic map of the yellow drum (Nibea albiflora) genome.</title>
        <authorList>
            <person name="Xu D."/>
            <person name="Zhang W."/>
            <person name="Chen R."/>
            <person name="Tan P."/>
            <person name="Wang L."/>
            <person name="Song H."/>
            <person name="Tian L."/>
            <person name="Zhu Q."/>
            <person name="Wang B."/>
        </authorList>
    </citation>
    <scope>NUCLEOTIDE SEQUENCE</scope>
    <source>
        <strain evidence="1">ZJHYS-2018</strain>
    </source>
</reference>
<accession>A0ACB7EZV1</accession>
<protein>
    <submittedName>
        <fullName evidence="1">Glycosyltransferase 8 domain-containing protein 1</fullName>
    </submittedName>
</protein>